<gene>
    <name evidence="5" type="ORF">D0894_09125</name>
</gene>
<evidence type="ECO:0000256" key="2">
    <source>
        <dbReference type="ARBA" id="ARBA00023125"/>
    </source>
</evidence>
<dbReference type="Proteomes" id="UP000265875">
    <property type="component" value="Unassembled WGS sequence"/>
</dbReference>
<feature type="domain" description="HTH gntR-type" evidence="4">
    <location>
        <begin position="10"/>
        <end position="78"/>
    </location>
</feature>
<dbReference type="EMBL" id="QWLL01000017">
    <property type="protein sequence ID" value="RII78378.1"/>
    <property type="molecule type" value="Genomic_DNA"/>
</dbReference>
<dbReference type="PRINTS" id="PR00035">
    <property type="entry name" value="HTHGNTR"/>
</dbReference>
<dbReference type="CDD" id="cd07377">
    <property type="entry name" value="WHTH_GntR"/>
    <property type="match status" value="1"/>
</dbReference>
<evidence type="ECO:0000256" key="3">
    <source>
        <dbReference type="ARBA" id="ARBA00023163"/>
    </source>
</evidence>
<dbReference type="Gene3D" id="1.10.10.10">
    <property type="entry name" value="Winged helix-like DNA-binding domain superfamily/Winged helix DNA-binding domain"/>
    <property type="match status" value="1"/>
</dbReference>
<dbReference type="RefSeq" id="WP_119369474.1">
    <property type="nucleotide sequence ID" value="NZ_QWLL01000017.1"/>
</dbReference>
<reference evidence="5 6" key="1">
    <citation type="submission" date="2018-08" db="EMBL/GenBank/DDBJ databases">
        <title>Draft genome sequence of the cyanotroph, Pseudomonas monteilii BCN3.</title>
        <authorList>
            <person name="Jones L.B."/>
            <person name="Kunz D.A."/>
        </authorList>
    </citation>
    <scope>NUCLEOTIDE SEQUENCE [LARGE SCALE GENOMIC DNA]</scope>
    <source>
        <strain evidence="5 6">BCN3</strain>
    </source>
</reference>
<protein>
    <submittedName>
        <fullName evidence="5">FadR family transcriptional regulator</fullName>
    </submittedName>
</protein>
<dbReference type="InterPro" id="IPR011711">
    <property type="entry name" value="GntR_C"/>
</dbReference>
<dbReference type="Gene3D" id="1.20.120.530">
    <property type="entry name" value="GntR ligand-binding domain-like"/>
    <property type="match status" value="1"/>
</dbReference>
<dbReference type="SMART" id="SM00895">
    <property type="entry name" value="FCD"/>
    <property type="match status" value="1"/>
</dbReference>
<dbReference type="SUPFAM" id="SSF48008">
    <property type="entry name" value="GntR ligand-binding domain-like"/>
    <property type="match status" value="1"/>
</dbReference>
<dbReference type="InterPro" id="IPR008920">
    <property type="entry name" value="TF_FadR/GntR_C"/>
</dbReference>
<dbReference type="GO" id="GO:0003677">
    <property type="term" value="F:DNA binding"/>
    <property type="evidence" value="ECO:0007669"/>
    <property type="project" value="UniProtKB-KW"/>
</dbReference>
<dbReference type="Pfam" id="PF07729">
    <property type="entry name" value="FCD"/>
    <property type="match status" value="1"/>
</dbReference>
<dbReference type="PANTHER" id="PTHR43537">
    <property type="entry name" value="TRANSCRIPTIONAL REGULATOR, GNTR FAMILY"/>
    <property type="match status" value="1"/>
</dbReference>
<dbReference type="GO" id="GO:0003700">
    <property type="term" value="F:DNA-binding transcription factor activity"/>
    <property type="evidence" value="ECO:0007669"/>
    <property type="project" value="InterPro"/>
</dbReference>
<keyword evidence="2" id="KW-0238">DNA-binding</keyword>
<evidence type="ECO:0000313" key="6">
    <source>
        <dbReference type="Proteomes" id="UP000265875"/>
    </source>
</evidence>
<name>A0A399M9B3_9PSED</name>
<evidence type="ECO:0000256" key="1">
    <source>
        <dbReference type="ARBA" id="ARBA00023015"/>
    </source>
</evidence>
<dbReference type="PROSITE" id="PS50949">
    <property type="entry name" value="HTH_GNTR"/>
    <property type="match status" value="1"/>
</dbReference>
<sequence>MASATPEKRLNLAQQLVQDLSQQILSGELPAGSKLPTEEAVTKARGVSRTVVREAMSRLQAEGLVETRRGIGTFVVDAIPAGDFQSASPGMGGAYNAVAIIELRLCLEVEAAAMAAQRATPEQLAAMRTALDGAVDTQSVPCMRTDFEFHLQIAQCTGNSFFIDTMTHLGHTLLAAAQPAVSGGDAEQRALEAREREQVHAAITRKDAGAARAAMRLHLVNCLTRARRAVSECPKTDRTSVA</sequence>
<comment type="caution">
    <text evidence="5">The sequence shown here is derived from an EMBL/GenBank/DDBJ whole genome shotgun (WGS) entry which is preliminary data.</text>
</comment>
<dbReference type="InterPro" id="IPR036388">
    <property type="entry name" value="WH-like_DNA-bd_sf"/>
</dbReference>
<keyword evidence="3" id="KW-0804">Transcription</keyword>
<dbReference type="SUPFAM" id="SSF46785">
    <property type="entry name" value="Winged helix' DNA-binding domain"/>
    <property type="match status" value="1"/>
</dbReference>
<dbReference type="InterPro" id="IPR036390">
    <property type="entry name" value="WH_DNA-bd_sf"/>
</dbReference>
<evidence type="ECO:0000259" key="4">
    <source>
        <dbReference type="PROSITE" id="PS50949"/>
    </source>
</evidence>
<dbReference type="Pfam" id="PF00392">
    <property type="entry name" value="GntR"/>
    <property type="match status" value="1"/>
</dbReference>
<dbReference type="PANTHER" id="PTHR43537:SF5">
    <property type="entry name" value="UXU OPERON TRANSCRIPTIONAL REGULATOR"/>
    <property type="match status" value="1"/>
</dbReference>
<organism evidence="5 6">
    <name type="scientific">Pseudomonas monteilii</name>
    <dbReference type="NCBI Taxonomy" id="76759"/>
    <lineage>
        <taxon>Bacteria</taxon>
        <taxon>Pseudomonadati</taxon>
        <taxon>Pseudomonadota</taxon>
        <taxon>Gammaproteobacteria</taxon>
        <taxon>Pseudomonadales</taxon>
        <taxon>Pseudomonadaceae</taxon>
        <taxon>Pseudomonas</taxon>
    </lineage>
</organism>
<dbReference type="AlphaFoldDB" id="A0A399M9B3"/>
<evidence type="ECO:0000313" key="5">
    <source>
        <dbReference type="EMBL" id="RII78378.1"/>
    </source>
</evidence>
<keyword evidence="1" id="KW-0805">Transcription regulation</keyword>
<dbReference type="SMART" id="SM00345">
    <property type="entry name" value="HTH_GNTR"/>
    <property type="match status" value="1"/>
</dbReference>
<accession>A0A399M9B3</accession>
<dbReference type="InterPro" id="IPR000524">
    <property type="entry name" value="Tscrpt_reg_HTH_GntR"/>
</dbReference>
<proteinExistence type="predicted"/>